<proteinExistence type="predicted"/>
<organism evidence="1 2">
    <name type="scientific">Paenibacillus glycinis</name>
    <dbReference type="NCBI Taxonomy" id="2697035"/>
    <lineage>
        <taxon>Bacteria</taxon>
        <taxon>Bacillati</taxon>
        <taxon>Bacillota</taxon>
        <taxon>Bacilli</taxon>
        <taxon>Bacillales</taxon>
        <taxon>Paenibacillaceae</taxon>
        <taxon>Paenibacillus</taxon>
    </lineage>
</organism>
<sequence>MESDDMNQAAAVYPNRVNIINFIRGFEPREPIDLVEPVKEQLALVRKHGLPATWLLQYDALINPEFTELLLREADDSQEIGVWLEVVQPLAEKAGIPWRGRYAWDWHAHIAFTVGYSPQERERLADVLMEDFRDRFGYYPKSVGSWFLDAHVLGYLSDKYGIIASCNCKDQWGTDGYTLWGGYYNQAYYPSRLNGFMPAQTEACQIPVPVFRMLGSDPIYQYDARLGGNGQSVITLEPVYAGEEGGGGIPAWVRWFFDVNFRPEQVSFGYTQVGQENSFGWALMKDGLTDQAELLAAGQAAGRLRVETLADSGRWFRRQYPVTPASSLCALSDWRGEGRQSVWYYNRYYRFNLLNNDGELWIRDIHLFDERYEERYLRETCPDKYSHYDTLPVVDSARWSKEHASAGLRPVAYDQEGRPEPLVVSSLEVDESVPGELEILIRLEAGDTLRIRCSEREIGFIASRSDWGLQLLWNEASELPEMRLESNAISYVFHGHPYQVQWSDALSHTPIARDSFALPSNRVREGQPAFAGGISIRAAERELSMRF</sequence>
<gene>
    <name evidence="1" type="ORF">GT019_26265</name>
</gene>
<dbReference type="EMBL" id="JAAAMV010000027">
    <property type="protein sequence ID" value="NBD27392.1"/>
    <property type="molecule type" value="Genomic_DNA"/>
</dbReference>
<dbReference type="Gene3D" id="3.20.20.510">
    <property type="entry name" value="Uncharacterised protein PF12979, DUF3863"/>
    <property type="match status" value="1"/>
</dbReference>
<keyword evidence="2" id="KW-1185">Reference proteome</keyword>
<name>A0ABW9XXE5_9BACL</name>
<dbReference type="Proteomes" id="UP000665561">
    <property type="component" value="Unassembled WGS sequence"/>
</dbReference>
<reference evidence="1 2" key="1">
    <citation type="submission" date="2020-01" db="EMBL/GenBank/DDBJ databases">
        <title>Paenibacillus soybeanensis sp. nov. isolated from the nodules of soybean (Glycine max(L.) Merr).</title>
        <authorList>
            <person name="Wang H."/>
        </authorList>
    </citation>
    <scope>NUCLEOTIDE SEQUENCE [LARGE SCALE GENOMIC DNA]</scope>
    <source>
        <strain evidence="1 2">T1</strain>
    </source>
</reference>
<evidence type="ECO:0000313" key="1">
    <source>
        <dbReference type="EMBL" id="NBD27392.1"/>
    </source>
</evidence>
<comment type="caution">
    <text evidence="1">The sequence shown here is derived from an EMBL/GenBank/DDBJ whole genome shotgun (WGS) entry which is preliminary data.</text>
</comment>
<evidence type="ECO:0000313" key="2">
    <source>
        <dbReference type="Proteomes" id="UP000665561"/>
    </source>
</evidence>
<accession>A0ABW9XXE5</accession>
<protein>
    <submittedName>
        <fullName evidence="1">Uncharacterized protein</fullName>
    </submittedName>
</protein>